<dbReference type="Pfam" id="PF13559">
    <property type="entry name" value="DUF4129"/>
    <property type="match status" value="1"/>
</dbReference>
<dbReference type="InterPro" id="IPR025403">
    <property type="entry name" value="TgpA-like_C"/>
</dbReference>
<proteinExistence type="predicted"/>
<comment type="caution">
    <text evidence="3">The sequence shown here is derived from an EMBL/GenBank/DDBJ whole genome shotgun (WGS) entry which is preliminary data.</text>
</comment>
<feature type="transmembrane region" description="Helical" evidence="1">
    <location>
        <begin position="95"/>
        <end position="116"/>
    </location>
</feature>
<reference evidence="3 4" key="1">
    <citation type="submission" date="2019-02" db="EMBL/GenBank/DDBJ databases">
        <title>Deep-cultivation of Planctomycetes and their phenomic and genomic characterization uncovers novel biology.</title>
        <authorList>
            <person name="Wiegand S."/>
            <person name="Jogler M."/>
            <person name="Boedeker C."/>
            <person name="Pinto D."/>
            <person name="Vollmers J."/>
            <person name="Rivas-Marin E."/>
            <person name="Kohn T."/>
            <person name="Peeters S.H."/>
            <person name="Heuer A."/>
            <person name="Rast P."/>
            <person name="Oberbeckmann S."/>
            <person name="Bunk B."/>
            <person name="Jeske O."/>
            <person name="Meyerdierks A."/>
            <person name="Storesund J.E."/>
            <person name="Kallscheuer N."/>
            <person name="Luecker S."/>
            <person name="Lage O.M."/>
            <person name="Pohl T."/>
            <person name="Merkel B.J."/>
            <person name="Hornburger P."/>
            <person name="Mueller R.-W."/>
            <person name="Bruemmer F."/>
            <person name="Labrenz M."/>
            <person name="Spormann A.M."/>
            <person name="Op Den Camp H."/>
            <person name="Overmann J."/>
            <person name="Amann R."/>
            <person name="Jetten M.S.M."/>
            <person name="Mascher T."/>
            <person name="Medema M.H."/>
            <person name="Devos D.P."/>
            <person name="Kaster A.-K."/>
            <person name="Ovreas L."/>
            <person name="Rohde M."/>
            <person name="Galperin M.Y."/>
            <person name="Jogler C."/>
        </authorList>
    </citation>
    <scope>NUCLEOTIDE SEQUENCE [LARGE SCALE GENOMIC DNA]</scope>
    <source>
        <strain evidence="3 4">Pan14r</strain>
    </source>
</reference>
<keyword evidence="1" id="KW-0812">Transmembrane</keyword>
<dbReference type="EMBL" id="SJPL01000001">
    <property type="protein sequence ID" value="TWT69171.1"/>
    <property type="molecule type" value="Genomic_DNA"/>
</dbReference>
<sequence>MKPWLVILALLWGIGMAQGTATVWGPAVAVADDPLLRDTAWFDAETQTLRPVDVESDDQDTVNRNSRWLPDAQKIKQASSTTPTTTTGNGTASQVVGWVLITVFFVFVILAVLYALKNSEARWAVGNQSKQPMLHDDFVQQRIKELPAELQHAGSDPLTAADRFRLAGQYDRAIVMLYGHQLLFLDRHGLLRLSRGKTNKRYVREAAAHSPEVSDSLRRTVEAFERSYFGRHSIRRDEFETLWADNQTLEQSVNQMGASAA</sequence>
<dbReference type="AlphaFoldDB" id="A0A5C5Y3A3"/>
<dbReference type="RefSeq" id="WP_146438720.1">
    <property type="nucleotide sequence ID" value="NZ_SJPL01000001.1"/>
</dbReference>
<organism evidence="3 4">
    <name type="scientific">Crateriforma conspicua</name>
    <dbReference type="NCBI Taxonomy" id="2527996"/>
    <lineage>
        <taxon>Bacteria</taxon>
        <taxon>Pseudomonadati</taxon>
        <taxon>Planctomycetota</taxon>
        <taxon>Planctomycetia</taxon>
        <taxon>Planctomycetales</taxon>
        <taxon>Planctomycetaceae</taxon>
        <taxon>Crateriforma</taxon>
    </lineage>
</organism>
<dbReference type="Proteomes" id="UP000317238">
    <property type="component" value="Unassembled WGS sequence"/>
</dbReference>
<accession>A0A5C5Y3A3</accession>
<protein>
    <recommendedName>
        <fullName evidence="2">Protein-glutamine gamma-glutamyltransferase-like C-terminal domain-containing protein</fullName>
    </recommendedName>
</protein>
<evidence type="ECO:0000259" key="2">
    <source>
        <dbReference type="Pfam" id="PF13559"/>
    </source>
</evidence>
<evidence type="ECO:0000313" key="4">
    <source>
        <dbReference type="Proteomes" id="UP000317238"/>
    </source>
</evidence>
<evidence type="ECO:0000313" key="3">
    <source>
        <dbReference type="EMBL" id="TWT69171.1"/>
    </source>
</evidence>
<keyword evidence="1" id="KW-1133">Transmembrane helix</keyword>
<keyword evidence="4" id="KW-1185">Reference proteome</keyword>
<feature type="domain" description="Protein-glutamine gamma-glutamyltransferase-like C-terminal" evidence="2">
    <location>
        <begin position="178"/>
        <end position="244"/>
    </location>
</feature>
<evidence type="ECO:0000256" key="1">
    <source>
        <dbReference type="SAM" id="Phobius"/>
    </source>
</evidence>
<dbReference type="OrthoDB" id="290072at2"/>
<keyword evidence="1" id="KW-0472">Membrane</keyword>
<gene>
    <name evidence="3" type="ORF">Pan14r_14560</name>
</gene>
<name>A0A5C5Y3A3_9PLAN</name>